<evidence type="ECO:0000313" key="2">
    <source>
        <dbReference type="Proteomes" id="UP000481700"/>
    </source>
</evidence>
<organism evidence="1 2">
    <name type="scientific">Phocaeicola dorei</name>
    <dbReference type="NCBI Taxonomy" id="357276"/>
    <lineage>
        <taxon>Bacteria</taxon>
        <taxon>Pseudomonadati</taxon>
        <taxon>Bacteroidota</taxon>
        <taxon>Bacteroidia</taxon>
        <taxon>Bacteroidales</taxon>
        <taxon>Bacteroidaceae</taxon>
        <taxon>Phocaeicola</taxon>
    </lineage>
</organism>
<protein>
    <recommendedName>
        <fullName evidence="3">Adenosine deaminase domain-containing protein</fullName>
    </recommendedName>
</protein>
<dbReference type="Proteomes" id="UP000481700">
    <property type="component" value="Unassembled WGS sequence"/>
</dbReference>
<proteinExistence type="predicted"/>
<dbReference type="RefSeq" id="WP_117543742.1">
    <property type="nucleotide sequence ID" value="NZ_JBBNIJ010000051.1"/>
</dbReference>
<dbReference type="SUPFAM" id="SSF51556">
    <property type="entry name" value="Metallo-dependent hydrolases"/>
    <property type="match status" value="2"/>
</dbReference>
<sequence length="770" mass="90861">MQIDIPFFAYILRDTYTLSNYDSGKVTPLSEIRRRLLDSSRSFNPYLPDYIYENRYRHENEVPDKSYIENLGSFITNGFVSLANKYLYKVNGNLYIQKEKLEEWMAVMQLCPPLLICAAYYLNDFRNRSSNSSFFRQVLIPQFSSSAMRIPYVFELDNWINDGKGLMDLHVHLNGTTETDMLWWSQIGQVDKWIASLRDSLVKERVRSQYEQLYIEQEQFIKQLRLALNIIKKLVRIINKDYKLFKNDWDYYIDNGNTPVLAKGAYFYLALFDKIQNEGNLNIACKFHHLILILGNLHKLLVQQKNQKGFTQFGVIPDNDLRWSHESKEYLKRLRQIISDNQFCFIDYLEGRFSPSSQSNDNLKIIKKINDDFEKLCKEISSNRKKVELSLIAHFIKKMDKNPYSHFERHSELRRKISQKSHSLLNVVQRIKHNKWDVQIKGIDAASNEMSAGPEVFSPAFRYMRNHWTGNEDLRITFHAGEDFVHLLSGLRMIVEAEEFLEMRQGDRIGHGTAAGISPALWMERVGDNVHISQGEWMDDLLVTYYLISSEYNPYISLKSLLTKLKDEIEDLAFKIYQKPTSITVLLDSWKCRMYDPRRYLLNDRTAEKDEQQKECVCRRLLSDYHVKDLYFQYHFNSLTKKRYNNMISVSIDKGIFSVEDFIHIQDLVLYKLARKGIALESPITSNLNISFYKELKEHHLERWLKGHSADGKIPMPAVVIGSDDLGIFMTNIFIEYARIMKYLEEKGYNITERMHKIEELSQISQYYRF</sequence>
<evidence type="ECO:0008006" key="3">
    <source>
        <dbReference type="Google" id="ProtNLM"/>
    </source>
</evidence>
<evidence type="ECO:0000313" key="1">
    <source>
        <dbReference type="EMBL" id="KAA5317496.1"/>
    </source>
</evidence>
<dbReference type="InterPro" id="IPR006330">
    <property type="entry name" value="Ado/ade_deaminase"/>
</dbReference>
<accession>A0A6L3J0P8</accession>
<dbReference type="GO" id="GO:0005829">
    <property type="term" value="C:cytosol"/>
    <property type="evidence" value="ECO:0007669"/>
    <property type="project" value="TreeGrafter"/>
</dbReference>
<reference evidence="1 2" key="1">
    <citation type="journal article" date="2019" name="Nat. Med.">
        <title>A library of human gut bacterial isolates paired with longitudinal multiomics data enables mechanistic microbiome research.</title>
        <authorList>
            <person name="Poyet M."/>
            <person name="Groussin M."/>
            <person name="Gibbons S.M."/>
            <person name="Avila-Pacheco J."/>
            <person name="Jiang X."/>
            <person name="Kearney S.M."/>
            <person name="Perrotta A.R."/>
            <person name="Berdy B."/>
            <person name="Zhao S."/>
            <person name="Lieberman T.D."/>
            <person name="Swanson P.K."/>
            <person name="Smith M."/>
            <person name="Roesemann S."/>
            <person name="Alexander J.E."/>
            <person name="Rich S.A."/>
            <person name="Livny J."/>
            <person name="Vlamakis H."/>
            <person name="Clish C."/>
            <person name="Bullock K."/>
            <person name="Deik A."/>
            <person name="Scott J."/>
            <person name="Pierce K.A."/>
            <person name="Xavier R.J."/>
            <person name="Alm E.J."/>
        </authorList>
    </citation>
    <scope>NUCLEOTIDE SEQUENCE [LARGE SCALE GENOMIC DNA]</scope>
    <source>
        <strain evidence="1 2">BIOML-A25</strain>
    </source>
</reference>
<dbReference type="EMBL" id="VVZV01000017">
    <property type="protein sequence ID" value="KAA5317496.1"/>
    <property type="molecule type" value="Genomic_DNA"/>
</dbReference>
<comment type="caution">
    <text evidence="1">The sequence shown here is derived from an EMBL/GenBank/DDBJ whole genome shotgun (WGS) entry which is preliminary data.</text>
</comment>
<dbReference type="AlphaFoldDB" id="A0A6L3J0P8"/>
<gene>
    <name evidence="1" type="ORF">F2Z07_15180</name>
</gene>
<name>A0A6L3J0P8_9BACT</name>
<dbReference type="InterPro" id="IPR032466">
    <property type="entry name" value="Metal_Hydrolase"/>
</dbReference>
<dbReference type="GO" id="GO:0046103">
    <property type="term" value="P:inosine biosynthetic process"/>
    <property type="evidence" value="ECO:0007669"/>
    <property type="project" value="TreeGrafter"/>
</dbReference>
<dbReference type="PANTHER" id="PTHR11409">
    <property type="entry name" value="ADENOSINE DEAMINASE"/>
    <property type="match status" value="1"/>
</dbReference>
<dbReference type="GO" id="GO:0006154">
    <property type="term" value="P:adenosine catabolic process"/>
    <property type="evidence" value="ECO:0007669"/>
    <property type="project" value="TreeGrafter"/>
</dbReference>
<dbReference type="GO" id="GO:0043103">
    <property type="term" value="P:hypoxanthine salvage"/>
    <property type="evidence" value="ECO:0007669"/>
    <property type="project" value="TreeGrafter"/>
</dbReference>
<dbReference type="PANTHER" id="PTHR11409:SF43">
    <property type="entry name" value="ADENOSINE DEAMINASE"/>
    <property type="match status" value="1"/>
</dbReference>
<dbReference type="Gene3D" id="3.20.20.140">
    <property type="entry name" value="Metal-dependent hydrolases"/>
    <property type="match status" value="2"/>
</dbReference>
<dbReference type="GO" id="GO:0004000">
    <property type="term" value="F:adenosine deaminase activity"/>
    <property type="evidence" value="ECO:0007669"/>
    <property type="project" value="TreeGrafter"/>
</dbReference>